<protein>
    <submittedName>
        <fullName evidence="10">ABC-2 type transport system permease protein</fullName>
    </submittedName>
</protein>
<dbReference type="PROSITE" id="PS51012">
    <property type="entry name" value="ABC_TM2"/>
    <property type="match status" value="1"/>
</dbReference>
<dbReference type="PANTHER" id="PTHR30294:SF38">
    <property type="entry name" value="TRANSPORT PERMEASE PROTEIN"/>
    <property type="match status" value="1"/>
</dbReference>
<evidence type="ECO:0000256" key="2">
    <source>
        <dbReference type="ARBA" id="ARBA00007783"/>
    </source>
</evidence>
<name>A0AAJ1T7P6_9BACI</name>
<proteinExistence type="inferred from homology"/>
<organism evidence="10 11">
    <name type="scientific">Oikeobacillus pervagus</name>
    <dbReference type="NCBI Taxonomy" id="1325931"/>
    <lineage>
        <taxon>Bacteria</taxon>
        <taxon>Bacillati</taxon>
        <taxon>Bacillota</taxon>
        <taxon>Bacilli</taxon>
        <taxon>Bacillales</taxon>
        <taxon>Bacillaceae</taxon>
        <taxon>Oikeobacillus</taxon>
    </lineage>
</organism>
<comment type="similarity">
    <text evidence="2">Belongs to the ABC-2 integral membrane protein family.</text>
</comment>
<sequence length="367" mass="41399">MKGILIAKLRLLIRSPFPIIILTFCSIFFAYLVGNGYQAKLSIPVYSHDPKMEESAVWKALTRSDVMEFERMGEEEVKKLVSEGKAEAGIELKEDHFRVMIASHTGNVSIIQQYVQRVYSNVLLEEHIMEAASKKKDVDVKKLEEELKNDSLFTIQTESFRGKDSFVHDSQLQSIFGFSLFLVIYTIAYNVLPILQEKNSGIWDRMILSPVRKWEMYTANLFNSFILGYLQVAAIFLVFRYAVGVNFYGGFGKTMLILVPYVFCIVALSMLITGIVKNVQQFNAVISFVAVSLSMLGGAYWPIEIVTAKPLLAIAKADPIFYGMEALKGATVYGHTIQELLFPISILTLMGVLMIGIGINLMERRHV</sequence>
<keyword evidence="11" id="KW-1185">Reference proteome</keyword>
<dbReference type="InterPro" id="IPR047817">
    <property type="entry name" value="ABC2_TM_bact-type"/>
</dbReference>
<feature type="transmembrane region" description="Helical" evidence="8">
    <location>
        <begin position="175"/>
        <end position="195"/>
    </location>
</feature>
<feature type="transmembrane region" description="Helical" evidence="8">
    <location>
        <begin position="282"/>
        <end position="303"/>
    </location>
</feature>
<keyword evidence="4" id="KW-1003">Cell membrane</keyword>
<dbReference type="InterPro" id="IPR013525">
    <property type="entry name" value="ABC2_TM"/>
</dbReference>
<dbReference type="PANTHER" id="PTHR30294">
    <property type="entry name" value="MEMBRANE COMPONENT OF ABC TRANSPORTER YHHJ-RELATED"/>
    <property type="match status" value="1"/>
</dbReference>
<dbReference type="GO" id="GO:0140359">
    <property type="term" value="F:ABC-type transporter activity"/>
    <property type="evidence" value="ECO:0007669"/>
    <property type="project" value="InterPro"/>
</dbReference>
<evidence type="ECO:0000259" key="9">
    <source>
        <dbReference type="PROSITE" id="PS51012"/>
    </source>
</evidence>
<dbReference type="RefSeq" id="WP_307258091.1">
    <property type="nucleotide sequence ID" value="NZ_JAUSUC010000035.1"/>
</dbReference>
<gene>
    <name evidence="10" type="ORF">J2S13_002517</name>
</gene>
<dbReference type="Pfam" id="PF12698">
    <property type="entry name" value="ABC2_membrane_3"/>
    <property type="match status" value="1"/>
</dbReference>
<evidence type="ECO:0000256" key="6">
    <source>
        <dbReference type="ARBA" id="ARBA00022989"/>
    </source>
</evidence>
<evidence type="ECO:0000313" key="11">
    <source>
        <dbReference type="Proteomes" id="UP001237207"/>
    </source>
</evidence>
<evidence type="ECO:0000313" key="10">
    <source>
        <dbReference type="EMBL" id="MDQ0216095.1"/>
    </source>
</evidence>
<evidence type="ECO:0000256" key="1">
    <source>
        <dbReference type="ARBA" id="ARBA00004651"/>
    </source>
</evidence>
<evidence type="ECO:0000256" key="4">
    <source>
        <dbReference type="ARBA" id="ARBA00022475"/>
    </source>
</evidence>
<dbReference type="InterPro" id="IPR051449">
    <property type="entry name" value="ABC-2_transporter_component"/>
</dbReference>
<evidence type="ECO:0000256" key="7">
    <source>
        <dbReference type="ARBA" id="ARBA00023136"/>
    </source>
</evidence>
<dbReference type="Proteomes" id="UP001237207">
    <property type="component" value="Unassembled WGS sequence"/>
</dbReference>
<dbReference type="AlphaFoldDB" id="A0AAJ1T7P6"/>
<keyword evidence="7 8" id="KW-0472">Membrane</keyword>
<feature type="transmembrane region" description="Helical" evidence="8">
    <location>
        <begin position="340"/>
        <end position="362"/>
    </location>
</feature>
<reference evidence="10" key="1">
    <citation type="submission" date="2023-07" db="EMBL/GenBank/DDBJ databases">
        <title>Genomic Encyclopedia of Type Strains, Phase IV (KMG-IV): sequencing the most valuable type-strain genomes for metagenomic binning, comparative biology and taxonomic classification.</title>
        <authorList>
            <person name="Goeker M."/>
        </authorList>
    </citation>
    <scope>NUCLEOTIDE SEQUENCE</scope>
    <source>
        <strain evidence="10">DSM 23947</strain>
    </source>
</reference>
<accession>A0AAJ1T7P6</accession>
<feature type="domain" description="ABC transmembrane type-2" evidence="9">
    <location>
        <begin position="137"/>
        <end position="365"/>
    </location>
</feature>
<dbReference type="GO" id="GO:0005886">
    <property type="term" value="C:plasma membrane"/>
    <property type="evidence" value="ECO:0007669"/>
    <property type="project" value="UniProtKB-SubCell"/>
</dbReference>
<evidence type="ECO:0000256" key="8">
    <source>
        <dbReference type="SAM" id="Phobius"/>
    </source>
</evidence>
<evidence type="ECO:0000256" key="5">
    <source>
        <dbReference type="ARBA" id="ARBA00022692"/>
    </source>
</evidence>
<feature type="transmembrane region" description="Helical" evidence="8">
    <location>
        <begin position="255"/>
        <end position="275"/>
    </location>
</feature>
<keyword evidence="3" id="KW-0813">Transport</keyword>
<keyword evidence="6 8" id="KW-1133">Transmembrane helix</keyword>
<keyword evidence="5 8" id="KW-0812">Transmembrane</keyword>
<dbReference type="EMBL" id="JAUSUC010000035">
    <property type="protein sequence ID" value="MDQ0216095.1"/>
    <property type="molecule type" value="Genomic_DNA"/>
</dbReference>
<comment type="caution">
    <text evidence="10">The sequence shown here is derived from an EMBL/GenBank/DDBJ whole genome shotgun (WGS) entry which is preliminary data.</text>
</comment>
<feature type="transmembrane region" description="Helical" evidence="8">
    <location>
        <begin position="12"/>
        <end position="33"/>
    </location>
</feature>
<feature type="transmembrane region" description="Helical" evidence="8">
    <location>
        <begin position="216"/>
        <end position="243"/>
    </location>
</feature>
<comment type="subcellular location">
    <subcellularLocation>
        <location evidence="1">Cell membrane</location>
        <topology evidence="1">Multi-pass membrane protein</topology>
    </subcellularLocation>
</comment>
<evidence type="ECO:0000256" key="3">
    <source>
        <dbReference type="ARBA" id="ARBA00022448"/>
    </source>
</evidence>